<reference evidence="1" key="1">
    <citation type="submission" date="2021-02" db="EMBL/GenBank/DDBJ databases">
        <title>Taxonomy, biology and ecology of Rhodococcus bacteria occurring in California pistachio and other woody hosts as revealed by genome sequence analyses.</title>
        <authorList>
            <person name="Riely B."/>
            <person name="Gai Y."/>
        </authorList>
    </citation>
    <scope>NUCLEOTIDE SEQUENCE</scope>
    <source>
        <strain evidence="1">BP-295</strain>
    </source>
</reference>
<dbReference type="EMBL" id="JAFFGU010000019">
    <property type="protein sequence ID" value="MBM7280329.1"/>
    <property type="molecule type" value="Genomic_DNA"/>
</dbReference>
<organism evidence="1 2">
    <name type="scientific">Gordonia rubripertincta</name>
    <name type="common">Rhodococcus corallinus</name>
    <dbReference type="NCBI Taxonomy" id="36822"/>
    <lineage>
        <taxon>Bacteria</taxon>
        <taxon>Bacillati</taxon>
        <taxon>Actinomycetota</taxon>
        <taxon>Actinomycetes</taxon>
        <taxon>Mycobacteriales</taxon>
        <taxon>Gordoniaceae</taxon>
        <taxon>Gordonia</taxon>
    </lineage>
</organism>
<evidence type="ECO:0000313" key="2">
    <source>
        <dbReference type="Proteomes" id="UP001195196"/>
    </source>
</evidence>
<accession>A0AAW4GAU3</accession>
<evidence type="ECO:0000313" key="1">
    <source>
        <dbReference type="EMBL" id="MBM7280329.1"/>
    </source>
</evidence>
<sequence length="194" mass="21217">MDISRTIEADSTQVNADDLTAEPRVVTITAVTKGTADQPVNIELAEFPGRAYRPCKSMRRVIVAAWGPDASTYIGRKLAIYNDREVRWGGQAVGGVRIKAMSHLDKPLTLPLTVTRGKRAPYSVQPLPSEPVRTSAEDLSRLNKMLTDTGLIEDRAQALKLISRAAGRTITTTKELTPTEAQAVFTAIQKETDQ</sequence>
<dbReference type="RefSeq" id="WP_204718893.1">
    <property type="nucleotide sequence ID" value="NZ_JAFFGU010000019.1"/>
</dbReference>
<proteinExistence type="predicted"/>
<dbReference type="AlphaFoldDB" id="A0AAW4GAU3"/>
<evidence type="ECO:0008006" key="3">
    <source>
        <dbReference type="Google" id="ProtNLM"/>
    </source>
</evidence>
<dbReference type="Proteomes" id="UP001195196">
    <property type="component" value="Unassembled WGS sequence"/>
</dbReference>
<gene>
    <name evidence="1" type="ORF">JTZ10_21530</name>
</gene>
<comment type="caution">
    <text evidence="1">The sequence shown here is derived from an EMBL/GenBank/DDBJ whole genome shotgun (WGS) entry which is preliminary data.</text>
</comment>
<name>A0AAW4GAU3_GORRU</name>
<protein>
    <recommendedName>
        <fullName evidence="3">DUF1905 domain-containing protein</fullName>
    </recommendedName>
</protein>